<comment type="similarity">
    <text evidence="1">Belongs to the thioesterase PaaI family.</text>
</comment>
<dbReference type="PANTHER" id="PTHR21660:SF1">
    <property type="entry name" value="ACYL-COENZYME A THIOESTERASE 13"/>
    <property type="match status" value="1"/>
</dbReference>
<dbReference type="AlphaFoldDB" id="A0AAF0EWL6"/>
<dbReference type="InterPro" id="IPR039298">
    <property type="entry name" value="ACOT13"/>
</dbReference>
<evidence type="ECO:0000256" key="1">
    <source>
        <dbReference type="ARBA" id="ARBA00008324"/>
    </source>
</evidence>
<evidence type="ECO:0000313" key="5">
    <source>
        <dbReference type="Proteomes" id="UP001219933"/>
    </source>
</evidence>
<sequence>MQGPNNACLRFVRAVKNSMLEIGGHDAVNSRRFEVLKAMPGRIEGTFLIEKENLNRARTLHGGMIATLVDTAGSLAVASRGLFRTGVSTDLSSTFVRAGGTAGETINVIGEVINMGRTLAYTRVELRHSVTGDILAYGSHTKYIRGCADETSVEFDEHGELIRGELPKGA</sequence>
<dbReference type="InterPro" id="IPR006683">
    <property type="entry name" value="Thioestr_dom"/>
</dbReference>
<evidence type="ECO:0000256" key="2">
    <source>
        <dbReference type="ARBA" id="ARBA00022801"/>
    </source>
</evidence>
<dbReference type="NCBIfam" id="TIGR00369">
    <property type="entry name" value="unchar_dom_1"/>
    <property type="match status" value="1"/>
</dbReference>
<dbReference type="Pfam" id="PF03061">
    <property type="entry name" value="4HBT"/>
    <property type="match status" value="1"/>
</dbReference>
<evidence type="ECO:0000259" key="3">
    <source>
        <dbReference type="Pfam" id="PF03061"/>
    </source>
</evidence>
<proteinExistence type="inferred from homology"/>
<feature type="domain" description="Thioesterase" evidence="3">
    <location>
        <begin position="59"/>
        <end position="128"/>
    </location>
</feature>
<protein>
    <recommendedName>
        <fullName evidence="3">Thioesterase domain-containing protein</fullName>
    </recommendedName>
</protein>
<dbReference type="InterPro" id="IPR003736">
    <property type="entry name" value="PAAI_dom"/>
</dbReference>
<reference evidence="4" key="1">
    <citation type="submission" date="2023-03" db="EMBL/GenBank/DDBJ databases">
        <title>Mating type loci evolution in Malassezia.</title>
        <authorList>
            <person name="Coelho M.A."/>
        </authorList>
    </citation>
    <scope>NUCLEOTIDE SEQUENCE</scope>
    <source>
        <strain evidence="4">CBS 11721</strain>
    </source>
</reference>
<dbReference type="Gene3D" id="3.10.129.10">
    <property type="entry name" value="Hotdog Thioesterase"/>
    <property type="match status" value="1"/>
</dbReference>
<dbReference type="InterPro" id="IPR029069">
    <property type="entry name" value="HotDog_dom_sf"/>
</dbReference>
<dbReference type="SUPFAM" id="SSF54637">
    <property type="entry name" value="Thioesterase/thiol ester dehydrase-isomerase"/>
    <property type="match status" value="1"/>
</dbReference>
<dbReference type="PANTHER" id="PTHR21660">
    <property type="entry name" value="THIOESTERASE SUPERFAMILY MEMBER-RELATED"/>
    <property type="match status" value="1"/>
</dbReference>
<accession>A0AAF0EWL6</accession>
<dbReference type="CDD" id="cd03443">
    <property type="entry name" value="PaaI_thioesterase"/>
    <property type="match status" value="1"/>
</dbReference>
<dbReference type="Proteomes" id="UP001219933">
    <property type="component" value="Chromosome 1"/>
</dbReference>
<keyword evidence="5" id="KW-1185">Reference proteome</keyword>
<dbReference type="GO" id="GO:0047617">
    <property type="term" value="F:fatty acyl-CoA hydrolase activity"/>
    <property type="evidence" value="ECO:0007669"/>
    <property type="project" value="InterPro"/>
</dbReference>
<dbReference type="EMBL" id="CP119877">
    <property type="protein sequence ID" value="WFD34102.1"/>
    <property type="molecule type" value="Genomic_DNA"/>
</dbReference>
<organism evidence="4 5">
    <name type="scientific">Malassezia cuniculi</name>
    <dbReference type="NCBI Taxonomy" id="948313"/>
    <lineage>
        <taxon>Eukaryota</taxon>
        <taxon>Fungi</taxon>
        <taxon>Dikarya</taxon>
        <taxon>Basidiomycota</taxon>
        <taxon>Ustilaginomycotina</taxon>
        <taxon>Malasseziomycetes</taxon>
        <taxon>Malasseziales</taxon>
        <taxon>Malasseziaceae</taxon>
        <taxon>Malassezia</taxon>
    </lineage>
</organism>
<gene>
    <name evidence="4" type="ORF">MCUN1_000934</name>
</gene>
<name>A0AAF0EWL6_9BASI</name>
<keyword evidence="2" id="KW-0378">Hydrolase</keyword>
<evidence type="ECO:0000313" key="4">
    <source>
        <dbReference type="EMBL" id="WFD34102.1"/>
    </source>
</evidence>